<evidence type="ECO:0000259" key="8">
    <source>
        <dbReference type="PROSITE" id="PS50893"/>
    </source>
</evidence>
<dbReference type="PROSITE" id="PS00211">
    <property type="entry name" value="ABC_TRANSPORTER_1"/>
    <property type="match status" value="1"/>
</dbReference>
<keyword evidence="6" id="KW-1133">Transmembrane helix</keyword>
<dbReference type="GO" id="GO:0016020">
    <property type="term" value="C:membrane"/>
    <property type="evidence" value="ECO:0007669"/>
    <property type="project" value="UniProtKB-SubCell"/>
</dbReference>
<evidence type="ECO:0000256" key="1">
    <source>
        <dbReference type="ARBA" id="ARBA00004141"/>
    </source>
</evidence>
<comment type="subcellular location">
    <subcellularLocation>
        <location evidence="1">Membrane</location>
        <topology evidence="1">Multi-pass membrane protein</topology>
    </subcellularLocation>
</comment>
<reference evidence="9 10" key="1">
    <citation type="submission" date="2016-10" db="EMBL/GenBank/DDBJ databases">
        <authorList>
            <person name="Varghese N."/>
        </authorList>
    </citation>
    <scope>NUCLEOTIDE SEQUENCE [LARGE SCALE GENOMIC DNA]</scope>
    <source>
        <strain evidence="9 10">KB11</strain>
    </source>
</reference>
<evidence type="ECO:0000313" key="9">
    <source>
        <dbReference type="EMBL" id="ATZ59879.1"/>
    </source>
</evidence>
<dbReference type="Pfam" id="PF00005">
    <property type="entry name" value="ABC_tran"/>
    <property type="match status" value="1"/>
</dbReference>
<evidence type="ECO:0000256" key="6">
    <source>
        <dbReference type="ARBA" id="ARBA00022989"/>
    </source>
</evidence>
<dbReference type="SUPFAM" id="SSF52540">
    <property type="entry name" value="P-loop containing nucleoside triphosphate hydrolases"/>
    <property type="match status" value="1"/>
</dbReference>
<dbReference type="PANTHER" id="PTHR43582">
    <property type="entry name" value="LINEARMYCIN RESISTANCE ATP-BINDING PROTEIN LNRL"/>
    <property type="match status" value="1"/>
</dbReference>
<evidence type="ECO:0000256" key="5">
    <source>
        <dbReference type="ARBA" id="ARBA00022840"/>
    </source>
</evidence>
<dbReference type="GeneID" id="35118776"/>
<gene>
    <name evidence="9" type="ORF">BK798_05325</name>
</gene>
<dbReference type="AlphaFoldDB" id="A0A2H4U6Y7"/>
<keyword evidence="3" id="KW-0812">Transmembrane</keyword>
<keyword evidence="5 9" id="KW-0067">ATP-binding</keyword>
<dbReference type="GO" id="GO:0005524">
    <property type="term" value="F:ATP binding"/>
    <property type="evidence" value="ECO:0007669"/>
    <property type="project" value="UniProtKB-KW"/>
</dbReference>
<name>A0A2H4U6Y7_METSM</name>
<dbReference type="SMART" id="SM00382">
    <property type="entry name" value="AAA"/>
    <property type="match status" value="1"/>
</dbReference>
<dbReference type="InterPro" id="IPR027417">
    <property type="entry name" value="P-loop_NTPase"/>
</dbReference>
<dbReference type="EMBL" id="CP017803">
    <property type="protein sequence ID" value="ATZ59879.1"/>
    <property type="molecule type" value="Genomic_DNA"/>
</dbReference>
<evidence type="ECO:0000256" key="2">
    <source>
        <dbReference type="ARBA" id="ARBA00022448"/>
    </source>
</evidence>
<dbReference type="PANTHER" id="PTHR43582:SF2">
    <property type="entry name" value="LINEARMYCIN RESISTANCE ATP-BINDING PROTEIN LNRL"/>
    <property type="match status" value="1"/>
</dbReference>
<evidence type="ECO:0000256" key="3">
    <source>
        <dbReference type="ARBA" id="ARBA00022692"/>
    </source>
</evidence>
<accession>A0A2H4U6Y7</accession>
<keyword evidence="7" id="KW-0472">Membrane</keyword>
<evidence type="ECO:0000256" key="4">
    <source>
        <dbReference type="ARBA" id="ARBA00022741"/>
    </source>
</evidence>
<dbReference type="PROSITE" id="PS50893">
    <property type="entry name" value="ABC_TRANSPORTER_2"/>
    <property type="match status" value="1"/>
</dbReference>
<evidence type="ECO:0000256" key="7">
    <source>
        <dbReference type="ARBA" id="ARBA00023136"/>
    </source>
</evidence>
<dbReference type="InterPro" id="IPR003593">
    <property type="entry name" value="AAA+_ATPase"/>
</dbReference>
<dbReference type="InterPro" id="IPR003439">
    <property type="entry name" value="ABC_transporter-like_ATP-bd"/>
</dbReference>
<sequence>MSETLIELRNVVKKYDDVAVVNNLSLEIKKGEIFGFLGPNGAGKSTSINMMVGLLKPTSGNILFNGKDSSYLDEKEIGICPQDVVLWNNLTCFENLYMIGKMYDIPKKLLKERILKILEKLHLTDKKDELVSSLSGGMKRRMNIAMATIHNPSIVVLDEPSEGLDPQSRRLLWDYILHQKELGHTVILTTHLMDEADMLSDRVAIIDHGQLLKLDTPKKLKQIIGNGDTVQLELDNHKDNEGIISELKTIGDLNNIFESDEKIILVLLDAVKKLPDIIHLVESKGSKIADISIRQNTLEDVFIELTGRQLRE</sequence>
<keyword evidence="4" id="KW-0547">Nucleotide-binding</keyword>
<dbReference type="Gene3D" id="3.40.50.300">
    <property type="entry name" value="P-loop containing nucleotide triphosphate hydrolases"/>
    <property type="match status" value="1"/>
</dbReference>
<dbReference type="RefSeq" id="WP_100815548.1">
    <property type="nucleotide sequence ID" value="NZ_CAYARS010000015.1"/>
</dbReference>
<protein>
    <submittedName>
        <fullName evidence="9">Multidrug ABC transporter ATP-binding protein</fullName>
    </submittedName>
</protein>
<dbReference type="GO" id="GO:0016887">
    <property type="term" value="F:ATP hydrolysis activity"/>
    <property type="evidence" value="ECO:0007669"/>
    <property type="project" value="InterPro"/>
</dbReference>
<dbReference type="Proteomes" id="UP000232133">
    <property type="component" value="Chromosome"/>
</dbReference>
<keyword evidence="2" id="KW-0813">Transport</keyword>
<dbReference type="FunFam" id="3.40.50.300:FF:000335">
    <property type="entry name" value="ATP binding cassette subfamily A member 5"/>
    <property type="match status" value="1"/>
</dbReference>
<feature type="domain" description="ABC transporter" evidence="8">
    <location>
        <begin position="6"/>
        <end position="233"/>
    </location>
</feature>
<organism evidence="9 10">
    <name type="scientific">Methanobrevibacter smithii</name>
    <dbReference type="NCBI Taxonomy" id="2173"/>
    <lineage>
        <taxon>Archaea</taxon>
        <taxon>Methanobacteriati</taxon>
        <taxon>Methanobacteriota</taxon>
        <taxon>Methanomada group</taxon>
        <taxon>Methanobacteria</taxon>
        <taxon>Methanobacteriales</taxon>
        <taxon>Methanobacteriaceae</taxon>
        <taxon>Methanobrevibacter</taxon>
    </lineage>
</organism>
<dbReference type="InterPro" id="IPR017871">
    <property type="entry name" value="ABC_transporter-like_CS"/>
</dbReference>
<evidence type="ECO:0000313" key="10">
    <source>
        <dbReference type="Proteomes" id="UP000232133"/>
    </source>
</evidence>
<proteinExistence type="predicted"/>